<dbReference type="EMBL" id="UPXX01000018">
    <property type="protein sequence ID" value="VBB43365.1"/>
    <property type="molecule type" value="Genomic_DNA"/>
</dbReference>
<accession>A0A653A5X6</accession>
<proteinExistence type="predicted"/>
<name>A0A653A5X6_UNCDX</name>
<organism evidence="1">
    <name type="scientific">Uncultured Desulfatiglans sp</name>
    <dbReference type="NCBI Taxonomy" id="1748965"/>
    <lineage>
        <taxon>Bacteria</taxon>
        <taxon>Pseudomonadati</taxon>
        <taxon>Thermodesulfobacteriota</taxon>
        <taxon>Desulfobacteria</taxon>
        <taxon>Desulfatiglandales</taxon>
        <taxon>Desulfatiglandaceae</taxon>
        <taxon>Desulfatiglans</taxon>
        <taxon>environmental samples</taxon>
    </lineage>
</organism>
<reference evidence="1" key="1">
    <citation type="submission" date="2018-07" db="EMBL/GenBank/DDBJ databases">
        <authorList>
            <consortium name="Genoscope - CEA"/>
            <person name="William W."/>
        </authorList>
    </citation>
    <scope>NUCLEOTIDE SEQUENCE</scope>
    <source>
        <strain evidence="1">IK1</strain>
    </source>
</reference>
<protein>
    <recommendedName>
        <fullName evidence="2">Transposase</fullName>
    </recommendedName>
</protein>
<evidence type="ECO:0008006" key="2">
    <source>
        <dbReference type="Google" id="ProtNLM"/>
    </source>
</evidence>
<evidence type="ECO:0000313" key="1">
    <source>
        <dbReference type="EMBL" id="VBB43365.1"/>
    </source>
</evidence>
<sequence length="53" mass="5779">MAHLGVNLPLCLCGDRQVFSAQTLDFRQEHQTVFTLLKRSVGSGVHKAGRIAA</sequence>
<dbReference type="AlphaFoldDB" id="A0A653A5X6"/>
<gene>
    <name evidence="1" type="ORF">TRIP_B250425</name>
</gene>